<evidence type="ECO:0000256" key="4">
    <source>
        <dbReference type="ARBA" id="ARBA00022847"/>
    </source>
</evidence>
<dbReference type="InterPro" id="IPR018456">
    <property type="entry name" value="PTR2_symporter_CS"/>
</dbReference>
<keyword evidence="4" id="KW-0769">Symport</keyword>
<evidence type="ECO:0000313" key="9">
    <source>
        <dbReference type="Ensembl" id="ENSZALP00000022757.1"/>
    </source>
</evidence>
<accession>A0A8D2NEY6</accession>
<keyword evidence="10" id="KW-1185">Reference proteome</keyword>
<dbReference type="Ensembl" id="ENSZALT00000029547.1">
    <property type="protein sequence ID" value="ENSZALP00000022757.1"/>
    <property type="gene ID" value="ENSZALG00000017644.1"/>
</dbReference>
<dbReference type="AlphaFoldDB" id="A0A8D2NEY6"/>
<evidence type="ECO:0000256" key="3">
    <source>
        <dbReference type="ARBA" id="ARBA00022692"/>
    </source>
</evidence>
<sequence length="247" mass="27330">MLNLLELWLAVKSVSLGCTALSSHSLCLQRPRSRFPLGATFIINSDFFERFSFFVTAGVLIIYCINFLRWDVRFTAAIYHTFVALCHLTPILGAIIADSWLGKFKTILYLSIVYIIGQAVLTVSSINDLTDHNQDGSPDNVAVHTALSMVGLILIAFGTGAIKPCVSAFGADQFEDDQENQRSKFFSYFYENTVVASFISAIVIPRLMGKVTCLLTIVKHQKRCVGLQSSPVKVQVLFSDTLDLSSK</sequence>
<keyword evidence="7 8" id="KW-0472">Membrane</keyword>
<keyword evidence="6 8" id="KW-1133">Transmembrane helix</keyword>
<dbReference type="InterPro" id="IPR036259">
    <property type="entry name" value="MFS_trans_sf"/>
</dbReference>
<feature type="transmembrane region" description="Helical" evidence="8">
    <location>
        <begin position="194"/>
        <end position="218"/>
    </location>
</feature>
<name>A0A8D2NEY6_ZONAL</name>
<comment type="subcellular location">
    <subcellularLocation>
        <location evidence="1">Membrane</location>
        <topology evidence="1">Multi-pass membrane protein</topology>
    </subcellularLocation>
</comment>
<dbReference type="Proteomes" id="UP000694413">
    <property type="component" value="Unassembled WGS sequence"/>
</dbReference>
<proteinExistence type="inferred from homology"/>
<feature type="transmembrane region" description="Helical" evidence="8">
    <location>
        <begin position="107"/>
        <end position="129"/>
    </location>
</feature>
<evidence type="ECO:0000256" key="7">
    <source>
        <dbReference type="ARBA" id="ARBA00023136"/>
    </source>
</evidence>
<evidence type="ECO:0000256" key="5">
    <source>
        <dbReference type="ARBA" id="ARBA00022856"/>
    </source>
</evidence>
<organism evidence="9 10">
    <name type="scientific">Zonotrichia albicollis</name>
    <name type="common">White-throated sparrow</name>
    <name type="synonym">Fringilla albicollis</name>
    <dbReference type="NCBI Taxonomy" id="44394"/>
    <lineage>
        <taxon>Eukaryota</taxon>
        <taxon>Metazoa</taxon>
        <taxon>Chordata</taxon>
        <taxon>Craniata</taxon>
        <taxon>Vertebrata</taxon>
        <taxon>Euteleostomi</taxon>
        <taxon>Archelosauria</taxon>
        <taxon>Archosauria</taxon>
        <taxon>Dinosauria</taxon>
        <taxon>Saurischia</taxon>
        <taxon>Theropoda</taxon>
        <taxon>Coelurosauria</taxon>
        <taxon>Aves</taxon>
        <taxon>Neognathae</taxon>
        <taxon>Neoaves</taxon>
        <taxon>Telluraves</taxon>
        <taxon>Australaves</taxon>
        <taxon>Passeriformes</taxon>
        <taxon>Passerellidae</taxon>
        <taxon>Zonotrichia</taxon>
    </lineage>
</organism>
<evidence type="ECO:0000256" key="8">
    <source>
        <dbReference type="SAM" id="Phobius"/>
    </source>
</evidence>
<dbReference type="PROSITE" id="PS01022">
    <property type="entry name" value="PTR2_1"/>
    <property type="match status" value="1"/>
</dbReference>
<keyword evidence="5" id="KW-0571">Peptide transport</keyword>
<reference evidence="9" key="1">
    <citation type="submission" date="2025-08" db="UniProtKB">
        <authorList>
            <consortium name="Ensembl"/>
        </authorList>
    </citation>
    <scope>IDENTIFICATION</scope>
</reference>
<keyword evidence="5" id="KW-0653">Protein transport</keyword>
<comment type="similarity">
    <text evidence="2">Belongs to the major facilitator superfamily. Proton-dependent oligopeptide transporter (POT/PTR) (TC 2.A.17) family.</text>
</comment>
<feature type="transmembrane region" description="Helical" evidence="8">
    <location>
        <begin position="51"/>
        <end position="70"/>
    </location>
</feature>
<dbReference type="InterPro" id="IPR000109">
    <property type="entry name" value="POT_fam"/>
</dbReference>
<feature type="transmembrane region" description="Helical" evidence="8">
    <location>
        <begin position="82"/>
        <end position="101"/>
    </location>
</feature>
<dbReference type="Pfam" id="PF00854">
    <property type="entry name" value="PTR2"/>
    <property type="match status" value="1"/>
</dbReference>
<evidence type="ECO:0000256" key="6">
    <source>
        <dbReference type="ARBA" id="ARBA00022989"/>
    </source>
</evidence>
<evidence type="ECO:0000313" key="10">
    <source>
        <dbReference type="Proteomes" id="UP000694413"/>
    </source>
</evidence>
<evidence type="ECO:0008006" key="11">
    <source>
        <dbReference type="Google" id="ProtNLM"/>
    </source>
</evidence>
<dbReference type="Gene3D" id="1.20.1250.20">
    <property type="entry name" value="MFS general substrate transporter like domains"/>
    <property type="match status" value="1"/>
</dbReference>
<feature type="transmembrane region" description="Helical" evidence="8">
    <location>
        <begin position="141"/>
        <end position="162"/>
    </location>
</feature>
<evidence type="ECO:0000256" key="2">
    <source>
        <dbReference type="ARBA" id="ARBA00005982"/>
    </source>
</evidence>
<dbReference type="GO" id="GO:0016020">
    <property type="term" value="C:membrane"/>
    <property type="evidence" value="ECO:0007669"/>
    <property type="project" value="UniProtKB-SubCell"/>
</dbReference>
<protein>
    <recommendedName>
        <fullName evidence="11">Solute carrier family 15 member 1</fullName>
    </recommendedName>
</protein>
<dbReference type="PANTHER" id="PTHR11654">
    <property type="entry name" value="OLIGOPEPTIDE TRANSPORTER-RELATED"/>
    <property type="match status" value="1"/>
</dbReference>
<dbReference type="GO" id="GO:0015293">
    <property type="term" value="F:symporter activity"/>
    <property type="evidence" value="ECO:0007669"/>
    <property type="project" value="UniProtKB-KW"/>
</dbReference>
<dbReference type="SUPFAM" id="SSF103473">
    <property type="entry name" value="MFS general substrate transporter"/>
    <property type="match status" value="1"/>
</dbReference>
<reference evidence="9" key="2">
    <citation type="submission" date="2025-09" db="UniProtKB">
        <authorList>
            <consortium name="Ensembl"/>
        </authorList>
    </citation>
    <scope>IDENTIFICATION</scope>
</reference>
<dbReference type="GO" id="GO:0006857">
    <property type="term" value="P:oligopeptide transport"/>
    <property type="evidence" value="ECO:0007669"/>
    <property type="project" value="InterPro"/>
</dbReference>
<keyword evidence="3 8" id="KW-0812">Transmembrane</keyword>
<keyword evidence="4" id="KW-0813">Transport</keyword>
<evidence type="ECO:0000256" key="1">
    <source>
        <dbReference type="ARBA" id="ARBA00004141"/>
    </source>
</evidence>